<dbReference type="Proteomes" id="UP000037460">
    <property type="component" value="Unassembled WGS sequence"/>
</dbReference>
<reference evidence="3" key="1">
    <citation type="journal article" date="2015" name="PLoS Genet.">
        <title>Genome Sequence and Transcriptome Analyses of Chrysochromulina tobin: Metabolic Tools for Enhanced Algal Fitness in the Prominent Order Prymnesiales (Haptophyceae).</title>
        <authorList>
            <person name="Hovde B.T."/>
            <person name="Deodato C.R."/>
            <person name="Hunsperger H.M."/>
            <person name="Ryken S.A."/>
            <person name="Yost W."/>
            <person name="Jha R.K."/>
            <person name="Patterson J."/>
            <person name="Monnat R.J. Jr."/>
            <person name="Barlow S.B."/>
            <person name="Starkenburg S.R."/>
            <person name="Cattolico R.A."/>
        </authorList>
    </citation>
    <scope>NUCLEOTIDE SEQUENCE</scope>
    <source>
        <strain evidence="3">CCMP291</strain>
    </source>
</reference>
<dbReference type="PANTHER" id="PTHR23315">
    <property type="entry name" value="U BOX DOMAIN-CONTAINING"/>
    <property type="match status" value="1"/>
</dbReference>
<dbReference type="InterPro" id="IPR000225">
    <property type="entry name" value="Armadillo"/>
</dbReference>
<comment type="caution">
    <text evidence="2">The sequence shown here is derived from an EMBL/GenBank/DDBJ whole genome shotgun (WGS) entry which is preliminary data.</text>
</comment>
<dbReference type="OrthoDB" id="7537227at2759"/>
<feature type="repeat" description="ARM" evidence="1">
    <location>
        <begin position="125"/>
        <end position="170"/>
    </location>
</feature>
<evidence type="ECO:0000313" key="2">
    <source>
        <dbReference type="EMBL" id="KOO35251.1"/>
    </source>
</evidence>
<protein>
    <submittedName>
        <fullName evidence="2">Vacuolar protein 8</fullName>
    </submittedName>
</protein>
<dbReference type="InterPro" id="IPR016024">
    <property type="entry name" value="ARM-type_fold"/>
</dbReference>
<dbReference type="InterPro" id="IPR011989">
    <property type="entry name" value="ARM-like"/>
</dbReference>
<dbReference type="EMBL" id="JWZX01000934">
    <property type="protein sequence ID" value="KOO35251.1"/>
    <property type="molecule type" value="Genomic_DNA"/>
</dbReference>
<dbReference type="AlphaFoldDB" id="A0A0M0K8R3"/>
<keyword evidence="3" id="KW-1185">Reference proteome</keyword>
<dbReference type="PROSITE" id="PS50176">
    <property type="entry name" value="ARM_REPEAT"/>
    <property type="match status" value="2"/>
</dbReference>
<dbReference type="SMART" id="SM00185">
    <property type="entry name" value="ARM"/>
    <property type="match status" value="7"/>
</dbReference>
<accession>A0A0M0K8R3</accession>
<feature type="repeat" description="ARM" evidence="1">
    <location>
        <begin position="46"/>
        <end position="89"/>
    </location>
</feature>
<dbReference type="SUPFAM" id="SSF48371">
    <property type="entry name" value="ARM repeat"/>
    <property type="match status" value="1"/>
</dbReference>
<dbReference type="Pfam" id="PF00514">
    <property type="entry name" value="Arm"/>
    <property type="match status" value="1"/>
</dbReference>
<gene>
    <name evidence="2" type="ORF">Ctob_010012</name>
</gene>
<dbReference type="PANTHER" id="PTHR23315:SF7">
    <property type="entry name" value="U-BOX DOMAIN-CONTAINING PROTEIN 4"/>
    <property type="match status" value="1"/>
</dbReference>
<evidence type="ECO:0000256" key="1">
    <source>
        <dbReference type="PROSITE-ProRule" id="PRU00259"/>
    </source>
</evidence>
<proteinExistence type="predicted"/>
<sequence length="460" mass="45951">MGSKDNQTAIAAAGGIAPLVNARAASALSELARDNPANQSAAAQAGGIAPFVALLQGDGAESAKKAAASALWSFSANHAQNQAAIAEAGGLAPLVALWGAIGPLVGMLSSGVKGIDKAELIFECGGIIPLVALLQPGSEGGALAAETAAGALHSLAKLHSNGVAIAKAGGVPALVALFETGTAEAKTQAAGALSTMVVANADNQSTVAQNLVAMLSQDTSSNEAQVTAQLIQLLGSPDVKVRQRAWTALKGMAESGGAESQMTVQMAGGIERFVSLLKDGYALWLLYSASDIVSKVSIASAGCADPIIKILRSGNLSLVAQEHAAAVLSGITSDDIPAVISFTAVNKADIVDPSLGPPQMAARALADLARDSPDVQTTIVEAGAIRPLVSMLKHGAKGALPGDDGTLKRSADFDAKADAQKWAAGALAAVAAGSQMNKIAVADEGGIPPLVEVLMTSDDL</sequence>
<organism evidence="2 3">
    <name type="scientific">Chrysochromulina tobinii</name>
    <dbReference type="NCBI Taxonomy" id="1460289"/>
    <lineage>
        <taxon>Eukaryota</taxon>
        <taxon>Haptista</taxon>
        <taxon>Haptophyta</taxon>
        <taxon>Prymnesiophyceae</taxon>
        <taxon>Prymnesiales</taxon>
        <taxon>Chrysochromulinaceae</taxon>
        <taxon>Chrysochromulina</taxon>
    </lineage>
</organism>
<name>A0A0M0K8R3_9EUKA</name>
<evidence type="ECO:0000313" key="3">
    <source>
        <dbReference type="Proteomes" id="UP000037460"/>
    </source>
</evidence>
<dbReference type="Gene3D" id="1.25.10.10">
    <property type="entry name" value="Leucine-rich Repeat Variant"/>
    <property type="match status" value="4"/>
</dbReference>